<dbReference type="AlphaFoldDB" id="A0A0E9PZX5"/>
<sequence>MHQKWMPKTGVNLIQTHHYSIMGVLPRATYEYSW</sequence>
<protein>
    <submittedName>
        <fullName evidence="1">Uncharacterized protein</fullName>
    </submittedName>
</protein>
<dbReference type="EMBL" id="GBXM01098376">
    <property type="protein sequence ID" value="JAH10201.1"/>
    <property type="molecule type" value="Transcribed_RNA"/>
</dbReference>
<proteinExistence type="predicted"/>
<name>A0A0E9PZX5_ANGAN</name>
<reference evidence="1" key="1">
    <citation type="submission" date="2014-11" db="EMBL/GenBank/DDBJ databases">
        <authorList>
            <person name="Amaro Gonzalez C."/>
        </authorList>
    </citation>
    <scope>NUCLEOTIDE SEQUENCE</scope>
</reference>
<reference evidence="1" key="2">
    <citation type="journal article" date="2015" name="Fish Shellfish Immunol.">
        <title>Early steps in the European eel (Anguilla anguilla)-Vibrio vulnificus interaction in the gills: Role of the RtxA13 toxin.</title>
        <authorList>
            <person name="Callol A."/>
            <person name="Pajuelo D."/>
            <person name="Ebbesson L."/>
            <person name="Teles M."/>
            <person name="MacKenzie S."/>
            <person name="Amaro C."/>
        </authorList>
    </citation>
    <scope>NUCLEOTIDE SEQUENCE</scope>
</reference>
<accession>A0A0E9PZX5</accession>
<evidence type="ECO:0000313" key="1">
    <source>
        <dbReference type="EMBL" id="JAH10201.1"/>
    </source>
</evidence>
<organism evidence="1">
    <name type="scientific">Anguilla anguilla</name>
    <name type="common">European freshwater eel</name>
    <name type="synonym">Muraena anguilla</name>
    <dbReference type="NCBI Taxonomy" id="7936"/>
    <lineage>
        <taxon>Eukaryota</taxon>
        <taxon>Metazoa</taxon>
        <taxon>Chordata</taxon>
        <taxon>Craniata</taxon>
        <taxon>Vertebrata</taxon>
        <taxon>Euteleostomi</taxon>
        <taxon>Actinopterygii</taxon>
        <taxon>Neopterygii</taxon>
        <taxon>Teleostei</taxon>
        <taxon>Anguilliformes</taxon>
        <taxon>Anguillidae</taxon>
        <taxon>Anguilla</taxon>
    </lineage>
</organism>